<dbReference type="Gene3D" id="3.20.20.70">
    <property type="entry name" value="Aldolase class I"/>
    <property type="match status" value="1"/>
</dbReference>
<comment type="similarity">
    <text evidence="2">Belongs to the glycosyl hydrolases 36 family.</text>
</comment>
<feature type="compositionally biased region" description="Basic and acidic residues" evidence="5">
    <location>
        <begin position="1"/>
        <end position="14"/>
    </location>
</feature>
<comment type="catalytic activity">
    <reaction evidence="4">
        <text>alpha-D-galactosyl-(1-&gt;3)-1D-myo-inositol + sucrose = raffinose + myo-inositol</text>
        <dbReference type="Rhea" id="RHEA:20161"/>
        <dbReference type="ChEBI" id="CHEBI:16634"/>
        <dbReference type="ChEBI" id="CHEBI:17268"/>
        <dbReference type="ChEBI" id="CHEBI:17505"/>
        <dbReference type="ChEBI" id="CHEBI:17992"/>
        <dbReference type="EC" id="2.4.1.82"/>
    </reaction>
</comment>
<evidence type="ECO:0000256" key="4">
    <source>
        <dbReference type="ARBA" id="ARBA00049426"/>
    </source>
</evidence>
<dbReference type="PANTHER" id="PTHR31268:SF32">
    <property type="entry name" value="GALACTINOL--SUCROSE GALACTOSYLTRANSFERASE 2-RELATED"/>
    <property type="match status" value="1"/>
</dbReference>
<dbReference type="AlphaFoldDB" id="A0AAV9HP78"/>
<evidence type="ECO:0000256" key="3">
    <source>
        <dbReference type="ARBA" id="ARBA00023277"/>
    </source>
</evidence>
<dbReference type="FunFam" id="3.20.20.70:FF:000222">
    <property type="entry name" value="Raffinose synthase Sip1 protein"/>
    <property type="match status" value="1"/>
</dbReference>
<dbReference type="EMBL" id="MU864976">
    <property type="protein sequence ID" value="KAK4462188.1"/>
    <property type="molecule type" value="Genomic_DNA"/>
</dbReference>
<dbReference type="InterPro" id="IPR008811">
    <property type="entry name" value="Glycosyl_hydrolases_36"/>
</dbReference>
<dbReference type="Pfam" id="PF05691">
    <property type="entry name" value="Raffinose_syn"/>
    <property type="match status" value="1"/>
</dbReference>
<evidence type="ECO:0000313" key="7">
    <source>
        <dbReference type="Proteomes" id="UP001321749"/>
    </source>
</evidence>
<dbReference type="InterPro" id="IPR017853">
    <property type="entry name" value="GH"/>
</dbReference>
<name>A0AAV9HP78_9PEZI</name>
<dbReference type="PANTHER" id="PTHR31268">
    <property type="match status" value="1"/>
</dbReference>
<evidence type="ECO:0000256" key="5">
    <source>
        <dbReference type="SAM" id="MobiDB-lite"/>
    </source>
</evidence>
<comment type="catalytic activity">
    <reaction evidence="1">
        <text>Hydrolysis of terminal, non-reducing alpha-D-galactose residues in alpha-D-galactosides, including galactose oligosaccharides, galactomannans and galactolipids.</text>
        <dbReference type="EC" id="3.2.1.22"/>
    </reaction>
</comment>
<gene>
    <name evidence="6" type="ORF">QBC42DRAFT_286740</name>
</gene>
<keyword evidence="7" id="KW-1185">Reference proteome</keyword>
<evidence type="ECO:0000256" key="2">
    <source>
        <dbReference type="ARBA" id="ARBA00007240"/>
    </source>
</evidence>
<organism evidence="6 7">
    <name type="scientific">Cladorrhinum samala</name>
    <dbReference type="NCBI Taxonomy" id="585594"/>
    <lineage>
        <taxon>Eukaryota</taxon>
        <taxon>Fungi</taxon>
        <taxon>Dikarya</taxon>
        <taxon>Ascomycota</taxon>
        <taxon>Pezizomycotina</taxon>
        <taxon>Sordariomycetes</taxon>
        <taxon>Sordariomycetidae</taxon>
        <taxon>Sordariales</taxon>
        <taxon>Podosporaceae</taxon>
        <taxon>Cladorrhinum</taxon>
    </lineage>
</organism>
<reference evidence="6" key="1">
    <citation type="journal article" date="2023" name="Mol. Phylogenet. Evol.">
        <title>Genome-scale phylogeny and comparative genomics of the fungal order Sordariales.</title>
        <authorList>
            <person name="Hensen N."/>
            <person name="Bonometti L."/>
            <person name="Westerberg I."/>
            <person name="Brannstrom I.O."/>
            <person name="Guillou S."/>
            <person name="Cros-Aarteil S."/>
            <person name="Calhoun S."/>
            <person name="Haridas S."/>
            <person name="Kuo A."/>
            <person name="Mondo S."/>
            <person name="Pangilinan J."/>
            <person name="Riley R."/>
            <person name="LaButti K."/>
            <person name="Andreopoulos B."/>
            <person name="Lipzen A."/>
            <person name="Chen C."/>
            <person name="Yan M."/>
            <person name="Daum C."/>
            <person name="Ng V."/>
            <person name="Clum A."/>
            <person name="Steindorff A."/>
            <person name="Ohm R.A."/>
            <person name="Martin F."/>
            <person name="Silar P."/>
            <person name="Natvig D.O."/>
            <person name="Lalanne C."/>
            <person name="Gautier V."/>
            <person name="Ament-Velasquez S.L."/>
            <person name="Kruys A."/>
            <person name="Hutchinson M.I."/>
            <person name="Powell A.J."/>
            <person name="Barry K."/>
            <person name="Miller A.N."/>
            <person name="Grigoriev I.V."/>
            <person name="Debuchy R."/>
            <person name="Gladieux P."/>
            <person name="Hiltunen Thoren M."/>
            <person name="Johannesson H."/>
        </authorList>
    </citation>
    <scope>NUCLEOTIDE SEQUENCE</scope>
    <source>
        <strain evidence="6">PSN324</strain>
    </source>
</reference>
<evidence type="ECO:0000256" key="1">
    <source>
        <dbReference type="ARBA" id="ARBA00001255"/>
    </source>
</evidence>
<feature type="region of interest" description="Disordered" evidence="5">
    <location>
        <begin position="1"/>
        <end position="25"/>
    </location>
</feature>
<keyword evidence="6" id="KW-0328">Glycosyltransferase</keyword>
<keyword evidence="3" id="KW-0119">Carbohydrate metabolism</keyword>
<dbReference type="SUPFAM" id="SSF51445">
    <property type="entry name" value="(Trans)glycosidases"/>
    <property type="match status" value="1"/>
</dbReference>
<dbReference type="GO" id="GO:0004557">
    <property type="term" value="F:alpha-galactosidase activity"/>
    <property type="evidence" value="ECO:0007669"/>
    <property type="project" value="UniProtKB-EC"/>
</dbReference>
<sequence>MSAVKPHEDDDIFRGQHSAKQNPVAPPVASDMAVFLATYPPLGQVTKAKQLGTVIHAILEVPKDLATEPWQLLLWHCNGEGGWTETTFVSGELDNYPPALDEADKVPARLYFTSKIAVTSSVNFTVKFRQSPSHDWRWIRGEQGLDDGTVVLDSNPAQDSDAKDLPDLIRFFNRDLKWKSVLSQTPRTRLWSIEIGVKGAEKDESAIADVSLGIPWLGGSLRWFALVRQWTPWLAPRHGCNISFELDRDAVICSFLSPEGKHMVFLGISGLDNVMTLFRSGDAGRLRVHIRSDNEKATTGTVLVAVGDDFESTIAAVMYQARSLVVNSKIMSGDQRPEEVPSDEVKPQWYEDWYDGLGYCTWNALGQRLTEEKVLKAVGALAENNIHISSLIIDDNWQDIDYSGDGQFQHGWNDFEAEPKSFPNGLGSMISKIRTKHKNIQHIAVWHALLGYWGGISPSGALAKRYKTVKLVREDRERRHMPLGGEMTVVAAEDVKKFYDDFYRFLSNSGVDGVKTDAQFMIDMWASSSARRELTTPYLDAWTIASLRHFSSKVISCMSQTPQIMFYAQMPRNKPAVVVRNSDDYFPEVPESHPWHIWANAYNALFTQHLNVLPDWDMFQTLHEYSGFHAAARCVSGGPIYITDVPGKHDLELIKQMTGVTTRGRTVIFRPSVLGRAIDQYVTYQDPALLKIGAYHGRGGTGTGIVGVFNISARKLTDFIPLEKFPGVVEGTGYVVRSHVTGRTTPVLKGGEEESLVVVSLGVRGYDVLAAYPVSKFVSKTRGDVLVASLGLVGKMTGCAAVMNTKFVVLENGRMMIDTTLKALGVLGVYISVLPDLSIMDEFMVTIQGQPLPPHTVSLNKASQHILDVDIETAWREMGLESGWANEVEVKVYFAMEKK</sequence>
<protein>
    <submittedName>
        <fullName evidence="6">Galactinol--sucrose galactosyltransferase 6</fullName>
    </submittedName>
</protein>
<reference evidence="6" key="2">
    <citation type="submission" date="2023-06" db="EMBL/GenBank/DDBJ databases">
        <authorList>
            <consortium name="Lawrence Berkeley National Laboratory"/>
            <person name="Mondo S.J."/>
            <person name="Hensen N."/>
            <person name="Bonometti L."/>
            <person name="Westerberg I."/>
            <person name="Brannstrom I.O."/>
            <person name="Guillou S."/>
            <person name="Cros-Aarteil S."/>
            <person name="Calhoun S."/>
            <person name="Haridas S."/>
            <person name="Kuo A."/>
            <person name="Pangilinan J."/>
            <person name="Riley R."/>
            <person name="Labutti K."/>
            <person name="Andreopoulos B."/>
            <person name="Lipzen A."/>
            <person name="Chen C."/>
            <person name="Yanf M."/>
            <person name="Daum C."/>
            <person name="Ng V."/>
            <person name="Clum A."/>
            <person name="Steindorff A."/>
            <person name="Ohm R."/>
            <person name="Martin F."/>
            <person name="Silar P."/>
            <person name="Natvig D."/>
            <person name="Lalanne C."/>
            <person name="Gautier V."/>
            <person name="Ament-Velasquez S.L."/>
            <person name="Kruys A."/>
            <person name="Hutchinson M.I."/>
            <person name="Powell A.J."/>
            <person name="Barry K."/>
            <person name="Miller A.N."/>
            <person name="Grigoriev I.V."/>
            <person name="Debuchy R."/>
            <person name="Gladieux P."/>
            <person name="Thoren M.H."/>
            <person name="Johannesson H."/>
        </authorList>
    </citation>
    <scope>NUCLEOTIDE SEQUENCE</scope>
    <source>
        <strain evidence="6">PSN324</strain>
    </source>
</reference>
<keyword evidence="6" id="KW-0808">Transferase</keyword>
<accession>A0AAV9HP78</accession>
<dbReference type="GO" id="GO:0047274">
    <property type="term" value="F:galactinol-sucrose galactosyltransferase activity"/>
    <property type="evidence" value="ECO:0007669"/>
    <property type="project" value="UniProtKB-EC"/>
</dbReference>
<comment type="caution">
    <text evidence="6">The sequence shown here is derived from an EMBL/GenBank/DDBJ whole genome shotgun (WGS) entry which is preliminary data.</text>
</comment>
<proteinExistence type="inferred from homology"/>
<dbReference type="Proteomes" id="UP001321749">
    <property type="component" value="Unassembled WGS sequence"/>
</dbReference>
<dbReference type="InterPro" id="IPR013785">
    <property type="entry name" value="Aldolase_TIM"/>
</dbReference>
<evidence type="ECO:0000313" key="6">
    <source>
        <dbReference type="EMBL" id="KAK4462188.1"/>
    </source>
</evidence>